<proteinExistence type="predicted"/>
<dbReference type="GeneTree" id="ENSGT00940000159217"/>
<evidence type="ECO:0000256" key="6">
    <source>
        <dbReference type="SAM" id="MobiDB-lite"/>
    </source>
</evidence>
<feature type="region of interest" description="Disordered" evidence="6">
    <location>
        <begin position="1156"/>
        <end position="1179"/>
    </location>
</feature>
<comment type="subcellular location">
    <subcellularLocation>
        <location evidence="1">Nucleus</location>
    </subcellularLocation>
</comment>
<dbReference type="PANTHER" id="PTHR11269">
    <property type="entry name" value="PERIOD CIRCADIAN PROTEIN"/>
    <property type="match status" value="1"/>
</dbReference>
<dbReference type="Proteomes" id="UP000694388">
    <property type="component" value="Unplaced"/>
</dbReference>
<feature type="region of interest" description="Disordered" evidence="6">
    <location>
        <begin position="1"/>
        <end position="145"/>
    </location>
</feature>
<sequence length="1447" mass="157336">MEADSQSEKQCPPPPALPPTTTKAGTDPSDSTARVDSGPDDECSSNNHEDLEMKSNTSQGDSSGNYSNGNELNGGASWGNASSGHSSGSSSHGGKDSALMILTSESKSSNSQSLSPPSSSNAYSLLSASSEQDQPSTSGCSSEQSMKAKTQKALLKALKDLKTRLPSERHVKGKSSTLATLQYALSCVKQVRANDDYYQMWTVDDGQTAMLDVTTYTLDEVETIMSDFTGNNADTFAIAISLISGCILCVLEQPWFMVGWRRELLHQRKFVELLAPQDVSMFYSSTAPDKLLPWMACHQAASTLDYPQEKSFFCRLRSGSSKENMGYQPFRLTPYLLKVQNAEVGEEGGQPCCLLLAEHIHSGYEAPRIPPEKRTFTTTHTPNCIFLDVDERAIPLLGYLPQDLIGTPFLPHVHPKDRHLMIAVHRKILNFNMQSFDHSPFRFLTHNGDYITLDTSWSCFVNPWSRKVSFIIGRHKVRTSPLNEDVFCSPSTEIQTPDTSMQRIQEKIHKLLLQPVHSSSLNSYGSLSSNNGNGSHDYLRSMASSSDGTGAYHDDSDAGELASRKRRNCSRKRHLTAEQQQPTAEHSDIFKEPPAQMPNDQHLFNVHEELCEKDAVGIPSYQQINCLHSIIRYLESCSIPKGGKRKCNSSCTASSNSDDDKLNGPTQATDESMDISALESTSSVAAAVPRSGLLDLTAGRPLCGALGSVVEAPHAISTLTLPITKAESVVSMTSQCSYSSTIVHVGDGGKKMQAQDAEIMMLEEIPTREAEGKNYGTPPPPPPPCAPFRAPFVTATLQAETKEKDKKKDKYKRVGLTKEALSVHTLKEEQSYIKRFLSQDMSHIWAFGSPHRFCLSSQHRGHSGVKGPMRGISHHCLQAGGQRASGTKSGKLKSKRAKQHTLPESKPPPPLPTAEKVSAQWVQPSPQLSNCSGSTQSWSTSCTTNGPSMAAITTLTTPHPRTFMQPLEPAPYQLTYPMPFLPNFQTACYPSMNHSKGVRTQQMSQLHFSLRPQQIPQPHFPLRTQQMSQPHFSPHLPMVVPTSFMLPTGTNAYAAVPGSHQATGIYSAQPMVFYGASSIPVHATPLLSGIPPSQAAVPSTTCDETLITDVGLGGSPASIPPSMIMSPPPGDQPLFDQSCCSSPLQLNLLNLEEIPRAPERQNAGPWPGPSGKQQRDEAPCEDVVSTCSDFLDLLLQKDSCSGTDSATSRTSVSRSSGCGSLGSNGYNLSGSGTGSTSNTSQYFASNDSSETFQMCREQKLKQCRLQDPMWLLMANTDESIMLKYQLPSRDIDAVLKEDRKKLKAMQKHQPHLSDEQEHQLMEVHPWINKGGLPKAINIQVCGGCGSSQLGRDPAPYDVEQHEMEGSLLELRDESVSLTGAAGGSKIQIVPSSTSFGALPTMPVMRFSESGGAWQGNTTTIGGNSTTAYLSRYIGAQSPSWPSSGVKT</sequence>
<keyword evidence="2" id="KW-0677">Repeat</keyword>
<feature type="compositionally biased region" description="Basic residues" evidence="6">
    <location>
        <begin position="890"/>
        <end position="899"/>
    </location>
</feature>
<keyword evidence="9" id="KW-1185">Reference proteome</keyword>
<dbReference type="GO" id="GO:0032922">
    <property type="term" value="P:circadian regulation of gene expression"/>
    <property type="evidence" value="ECO:0007669"/>
    <property type="project" value="TreeGrafter"/>
</dbReference>
<dbReference type="Ensembl" id="ENSEBUT00000020588.1">
    <property type="protein sequence ID" value="ENSEBUP00000020012.1"/>
    <property type="gene ID" value="ENSEBUG00000012404.1"/>
</dbReference>
<dbReference type="GO" id="GO:0005737">
    <property type="term" value="C:cytoplasm"/>
    <property type="evidence" value="ECO:0007669"/>
    <property type="project" value="TreeGrafter"/>
</dbReference>
<evidence type="ECO:0000256" key="2">
    <source>
        <dbReference type="ARBA" id="ARBA00022737"/>
    </source>
</evidence>
<dbReference type="InterPro" id="IPR000014">
    <property type="entry name" value="PAS"/>
</dbReference>
<dbReference type="CDD" id="cd00130">
    <property type="entry name" value="PAS"/>
    <property type="match status" value="1"/>
</dbReference>
<feature type="compositionally biased region" description="Basic residues" evidence="6">
    <location>
        <begin position="564"/>
        <end position="574"/>
    </location>
</feature>
<feature type="compositionally biased region" description="Low complexity" evidence="6">
    <location>
        <begin position="104"/>
        <end position="131"/>
    </location>
</feature>
<dbReference type="Pfam" id="PF12114">
    <property type="entry name" value="Period_C"/>
    <property type="match status" value="1"/>
</dbReference>
<reference evidence="8" key="1">
    <citation type="submission" date="2025-05" db="UniProtKB">
        <authorList>
            <consortium name="Ensembl"/>
        </authorList>
    </citation>
    <scope>IDENTIFICATION</scope>
</reference>
<dbReference type="GO" id="GO:0001222">
    <property type="term" value="F:transcription corepressor binding"/>
    <property type="evidence" value="ECO:0007669"/>
    <property type="project" value="TreeGrafter"/>
</dbReference>
<dbReference type="Ensembl" id="ENSEBUT00000020552.1">
    <property type="protein sequence ID" value="ENSEBUP00000019976.1"/>
    <property type="gene ID" value="ENSEBUG00000012404.1"/>
</dbReference>
<organism evidence="8 9">
    <name type="scientific">Eptatretus burgeri</name>
    <name type="common">Inshore hagfish</name>
    <dbReference type="NCBI Taxonomy" id="7764"/>
    <lineage>
        <taxon>Eukaryota</taxon>
        <taxon>Metazoa</taxon>
        <taxon>Chordata</taxon>
        <taxon>Craniata</taxon>
        <taxon>Vertebrata</taxon>
        <taxon>Cyclostomata</taxon>
        <taxon>Myxini</taxon>
        <taxon>Myxiniformes</taxon>
        <taxon>Myxinidae</taxon>
        <taxon>Eptatretinae</taxon>
        <taxon>Eptatretus</taxon>
    </lineage>
</organism>
<evidence type="ECO:0000256" key="4">
    <source>
        <dbReference type="ARBA" id="ARBA00023163"/>
    </source>
</evidence>
<dbReference type="InterPro" id="IPR022728">
    <property type="entry name" value="Period_circadian-like_C"/>
</dbReference>
<feature type="compositionally biased region" description="Polar residues" evidence="6">
    <location>
        <begin position="54"/>
        <end position="71"/>
    </location>
</feature>
<evidence type="ECO:0000256" key="5">
    <source>
        <dbReference type="ARBA" id="ARBA00023242"/>
    </source>
</evidence>
<feature type="compositionally biased region" description="Low complexity" evidence="6">
    <location>
        <begin position="73"/>
        <end position="92"/>
    </location>
</feature>
<dbReference type="InterPro" id="IPR048814">
    <property type="entry name" value="Per1-3_PAS-A"/>
</dbReference>
<keyword evidence="5" id="KW-0539">Nucleus</keyword>
<keyword evidence="4" id="KW-0804">Transcription</keyword>
<accession>A0A8C4QUU1</accession>
<dbReference type="GO" id="GO:0005634">
    <property type="term" value="C:nucleus"/>
    <property type="evidence" value="ECO:0007669"/>
    <property type="project" value="UniProtKB-SubCell"/>
</dbReference>
<evidence type="ECO:0000259" key="7">
    <source>
        <dbReference type="PROSITE" id="PS50112"/>
    </source>
</evidence>
<dbReference type="GO" id="GO:0000976">
    <property type="term" value="F:transcription cis-regulatory region binding"/>
    <property type="evidence" value="ECO:0007669"/>
    <property type="project" value="TreeGrafter"/>
</dbReference>
<evidence type="ECO:0000256" key="3">
    <source>
        <dbReference type="ARBA" id="ARBA00023015"/>
    </source>
</evidence>
<dbReference type="GO" id="GO:0043153">
    <property type="term" value="P:entrainment of circadian clock by photoperiod"/>
    <property type="evidence" value="ECO:0007669"/>
    <property type="project" value="TreeGrafter"/>
</dbReference>
<dbReference type="PROSITE" id="PS50112">
    <property type="entry name" value="PAS"/>
    <property type="match status" value="1"/>
</dbReference>
<dbReference type="InterPro" id="IPR057310">
    <property type="entry name" value="PER1-3_bHLH"/>
</dbReference>
<feature type="region of interest" description="Disordered" evidence="6">
    <location>
        <begin position="640"/>
        <end position="670"/>
    </location>
</feature>
<keyword evidence="3" id="KW-0805">Transcription regulation</keyword>
<dbReference type="Pfam" id="PF21353">
    <property type="entry name" value="Per3-like_PAS-A"/>
    <property type="match status" value="1"/>
</dbReference>
<dbReference type="Pfam" id="PF23170">
    <property type="entry name" value="bHLH_PER"/>
    <property type="match status" value="1"/>
</dbReference>
<dbReference type="InterPro" id="IPR050760">
    <property type="entry name" value="Period_circadian_regulator"/>
</dbReference>
<dbReference type="Pfam" id="PF14598">
    <property type="entry name" value="PAS_11"/>
    <property type="match status" value="1"/>
</dbReference>
<dbReference type="SUPFAM" id="SSF55785">
    <property type="entry name" value="PYP-like sensor domain (PAS domain)"/>
    <property type="match status" value="1"/>
</dbReference>
<dbReference type="InterPro" id="IPR035965">
    <property type="entry name" value="PAS-like_dom_sf"/>
</dbReference>
<dbReference type="PANTHER" id="PTHR11269:SF16">
    <property type="entry name" value="PERIOD CIRCADIAN PROTEIN"/>
    <property type="match status" value="1"/>
</dbReference>
<feature type="domain" description="PAS" evidence="7">
    <location>
        <begin position="386"/>
        <end position="432"/>
    </location>
</feature>
<protein>
    <submittedName>
        <fullName evidence="8">Period circadian clock 1b</fullName>
    </submittedName>
</protein>
<evidence type="ECO:0000256" key="1">
    <source>
        <dbReference type="ARBA" id="ARBA00004123"/>
    </source>
</evidence>
<dbReference type="SMART" id="SM00091">
    <property type="entry name" value="PAS"/>
    <property type="match status" value="1"/>
</dbReference>
<feature type="region of interest" description="Disordered" evidence="6">
    <location>
        <begin position="879"/>
        <end position="915"/>
    </location>
</feature>
<evidence type="ECO:0000313" key="8">
    <source>
        <dbReference type="Ensembl" id="ENSEBUP00000020012.1"/>
    </source>
</evidence>
<evidence type="ECO:0000313" key="9">
    <source>
        <dbReference type="Proteomes" id="UP000694388"/>
    </source>
</evidence>
<dbReference type="GO" id="GO:0000122">
    <property type="term" value="P:negative regulation of transcription by RNA polymerase II"/>
    <property type="evidence" value="ECO:0007669"/>
    <property type="project" value="TreeGrafter"/>
</dbReference>
<dbReference type="Gene3D" id="3.30.450.20">
    <property type="entry name" value="PAS domain"/>
    <property type="match status" value="2"/>
</dbReference>
<dbReference type="OMA" id="WMKKGLL"/>
<feature type="region of interest" description="Disordered" evidence="6">
    <location>
        <begin position="535"/>
        <end position="595"/>
    </location>
</feature>
<name>A0A8C4QUU1_EPTBU</name>
<feature type="compositionally biased region" description="Polar residues" evidence="6">
    <location>
        <begin position="132"/>
        <end position="145"/>
    </location>
</feature>